<sequence>MTLKIQGQGLIDKYPEIKTAKVKIDQNDSLKIIKLENEEFLENMTDGGGELKGFYDFTGTVRKIEVTIFISHGVQEYVFYLREETPFFIDDKFKQFAWNEETSTLDYDRFDGGFHGTYIFREGYLIDQISLGHNRFEDDQVSIEETFKSECENYLEKIKKRLANKG</sequence>
<accession>A0ABQ3I6S5</accession>
<protein>
    <submittedName>
        <fullName evidence="1">Uncharacterized protein</fullName>
    </submittedName>
</protein>
<reference evidence="2" key="1">
    <citation type="journal article" date="2019" name="Int. J. Syst. Evol. Microbiol.">
        <title>The Global Catalogue of Microorganisms (GCM) 10K type strain sequencing project: providing services to taxonomists for standard genome sequencing and annotation.</title>
        <authorList>
            <consortium name="The Broad Institute Genomics Platform"/>
            <consortium name="The Broad Institute Genome Sequencing Center for Infectious Disease"/>
            <person name="Wu L."/>
            <person name="Ma J."/>
        </authorList>
    </citation>
    <scope>NUCLEOTIDE SEQUENCE [LARGE SCALE GENOMIC DNA]</scope>
    <source>
        <strain evidence="2">CGMCC 1.15111</strain>
    </source>
</reference>
<comment type="caution">
    <text evidence="1">The sequence shown here is derived from an EMBL/GenBank/DDBJ whole genome shotgun (WGS) entry which is preliminary data.</text>
</comment>
<gene>
    <name evidence="1" type="ORF">GCM10011340_24160</name>
</gene>
<keyword evidence="2" id="KW-1185">Reference proteome</keyword>
<name>A0ABQ3I6S5_9BACT</name>
<dbReference type="Proteomes" id="UP000658258">
    <property type="component" value="Unassembled WGS sequence"/>
</dbReference>
<evidence type="ECO:0000313" key="2">
    <source>
        <dbReference type="Proteomes" id="UP000658258"/>
    </source>
</evidence>
<dbReference type="EMBL" id="BNAG01000003">
    <property type="protein sequence ID" value="GHE67760.1"/>
    <property type="molecule type" value="Genomic_DNA"/>
</dbReference>
<organism evidence="1 2">
    <name type="scientific">Roseivirga thermotolerans</name>
    <dbReference type="NCBI Taxonomy" id="1758176"/>
    <lineage>
        <taxon>Bacteria</taxon>
        <taxon>Pseudomonadati</taxon>
        <taxon>Bacteroidota</taxon>
        <taxon>Cytophagia</taxon>
        <taxon>Cytophagales</taxon>
        <taxon>Roseivirgaceae</taxon>
        <taxon>Roseivirga</taxon>
    </lineage>
</organism>
<proteinExistence type="predicted"/>
<evidence type="ECO:0000313" key="1">
    <source>
        <dbReference type="EMBL" id="GHE67760.1"/>
    </source>
</evidence>